<dbReference type="Proteomes" id="UP000504633">
    <property type="component" value="Unplaced"/>
</dbReference>
<feature type="compositionally biased region" description="Low complexity" evidence="1">
    <location>
        <begin position="239"/>
        <end position="255"/>
    </location>
</feature>
<gene>
    <name evidence="3" type="primary">LOC111604168</name>
</gene>
<accession>A0A6J1MFQ8</accession>
<name>A0A6J1MFQ8_DROHY</name>
<dbReference type="OrthoDB" id="7873306at2759"/>
<keyword evidence="2" id="KW-1185">Reference proteome</keyword>
<dbReference type="AlphaFoldDB" id="A0A6J1MFQ8"/>
<dbReference type="RefSeq" id="XP_023177874.2">
    <property type="nucleotide sequence ID" value="XM_023322106.2"/>
</dbReference>
<dbReference type="OMA" id="MGHSWDF"/>
<feature type="compositionally biased region" description="Basic residues" evidence="1">
    <location>
        <begin position="395"/>
        <end position="417"/>
    </location>
</feature>
<feature type="region of interest" description="Disordered" evidence="1">
    <location>
        <begin position="387"/>
        <end position="431"/>
    </location>
</feature>
<dbReference type="KEGG" id="dhe:111604168"/>
<feature type="compositionally biased region" description="Low complexity" evidence="1">
    <location>
        <begin position="185"/>
        <end position="200"/>
    </location>
</feature>
<feature type="region of interest" description="Disordered" evidence="1">
    <location>
        <begin position="293"/>
        <end position="318"/>
    </location>
</feature>
<feature type="region of interest" description="Disordered" evidence="1">
    <location>
        <begin position="15"/>
        <end position="37"/>
    </location>
</feature>
<proteinExistence type="predicted"/>
<feature type="region of interest" description="Disordered" evidence="1">
    <location>
        <begin position="481"/>
        <end position="561"/>
    </location>
</feature>
<feature type="compositionally biased region" description="Basic residues" evidence="1">
    <location>
        <begin position="93"/>
        <end position="116"/>
    </location>
</feature>
<dbReference type="GeneID" id="111604168"/>
<evidence type="ECO:0000313" key="3">
    <source>
        <dbReference type="RefSeq" id="XP_023177874.2"/>
    </source>
</evidence>
<feature type="compositionally biased region" description="Low complexity" evidence="1">
    <location>
        <begin position="521"/>
        <end position="544"/>
    </location>
</feature>
<evidence type="ECO:0000256" key="1">
    <source>
        <dbReference type="SAM" id="MobiDB-lite"/>
    </source>
</evidence>
<feature type="region of interest" description="Disordered" evidence="1">
    <location>
        <begin position="236"/>
        <end position="255"/>
    </location>
</feature>
<evidence type="ECO:0000313" key="2">
    <source>
        <dbReference type="Proteomes" id="UP000504633"/>
    </source>
</evidence>
<feature type="compositionally biased region" description="Polar residues" evidence="1">
    <location>
        <begin position="77"/>
        <end position="86"/>
    </location>
</feature>
<reference evidence="3" key="1">
    <citation type="submission" date="2025-08" db="UniProtKB">
        <authorList>
            <consortium name="RefSeq"/>
        </authorList>
    </citation>
    <scope>IDENTIFICATION</scope>
    <source>
        <strain evidence="3">15085-1641.00</strain>
        <tissue evidence="3">Whole body</tissue>
    </source>
</reference>
<organism evidence="2 3">
    <name type="scientific">Drosophila hydei</name>
    <name type="common">Fruit fly</name>
    <dbReference type="NCBI Taxonomy" id="7224"/>
    <lineage>
        <taxon>Eukaryota</taxon>
        <taxon>Metazoa</taxon>
        <taxon>Ecdysozoa</taxon>
        <taxon>Arthropoda</taxon>
        <taxon>Hexapoda</taxon>
        <taxon>Insecta</taxon>
        <taxon>Pterygota</taxon>
        <taxon>Neoptera</taxon>
        <taxon>Endopterygota</taxon>
        <taxon>Diptera</taxon>
        <taxon>Brachycera</taxon>
        <taxon>Muscomorpha</taxon>
        <taxon>Ephydroidea</taxon>
        <taxon>Drosophilidae</taxon>
        <taxon>Drosophila</taxon>
    </lineage>
</organism>
<feature type="region of interest" description="Disordered" evidence="1">
    <location>
        <begin position="157"/>
        <end position="202"/>
    </location>
</feature>
<feature type="compositionally biased region" description="Low complexity" evidence="1">
    <location>
        <begin position="293"/>
        <end position="314"/>
    </location>
</feature>
<protein>
    <submittedName>
        <fullName evidence="3">Uncharacterized protein</fullName>
    </submittedName>
</protein>
<feature type="compositionally biased region" description="Polar residues" evidence="1">
    <location>
        <begin position="23"/>
        <end position="33"/>
    </location>
</feature>
<feature type="region of interest" description="Disordered" evidence="1">
    <location>
        <begin position="77"/>
        <end position="117"/>
    </location>
</feature>
<feature type="compositionally biased region" description="Basic residues" evidence="1">
    <location>
        <begin position="489"/>
        <end position="503"/>
    </location>
</feature>
<sequence length="666" mass="74981">MPRFGFRKILNHYKDSHEEHSSATEQQLDNHSNQTERDVISCEENDSVATELTESMPSHEQFHIDDEMELQPTADTQFGRQSNSDYSLPAGRKFIRPKLNARRNSSRRPKAMRQRKSCAICGKQREISVGYASDGCICDACNATILSTFKNFMDRSQRFPSGQQQQEEETQPYHEYGQSLKQRRSQSQSQSQQRPSIHSQVEQPIYSQQRLPFPSQPPSTLSQKRPSAQLVEGQEMHYNQQASQTQQAQQPTANQGDVPPFSIVVLQDCENINQLIDQLKSVLVQMLPQQCNNANNKNNNNNRSSNNNNNRSNNGSFDYGRNYTDNRCPLSQANTCSCSPPVYYGTDASSCTCEAPSNQQNREHNFNQPRKYDWRERLECDCSCDMDAGSEQSNKRKNRKKNHKKKANKNKNNKNRRNNANNNQNKVDEDDDDCDCSIIDDNEDDAANCSGCNCVCCKQNSNNETLFKLFVQILQILRDSAKDTESSKKGKKSKKGKGSKKGKKDAEDSEKKEGNGKSKGKANAKGNRQMNNSNLNSSESNNQRSNRDGGARGPNVRRNCPPECIGATTRALEPWKQQAYCCRTQPARFKCCKHPDRVGAGDATKCGNIGQWSAAKGFQAVAHYRPGTVMSPVTYLLAENGECVRRSLVRTAAGATLHERVQSEAF</sequence>
<feature type="compositionally biased region" description="Basic and acidic residues" evidence="1">
    <location>
        <begin position="504"/>
        <end position="516"/>
    </location>
</feature>